<dbReference type="GO" id="GO:0019748">
    <property type="term" value="P:secondary metabolic process"/>
    <property type="evidence" value="ECO:0007669"/>
    <property type="project" value="TreeGrafter"/>
</dbReference>
<dbReference type="Proteomes" id="UP000712673">
    <property type="component" value="Unassembled WGS sequence"/>
</dbReference>
<proteinExistence type="predicted"/>
<accession>A0A938B3F5</accession>
<dbReference type="GO" id="GO:0005737">
    <property type="term" value="C:cytoplasm"/>
    <property type="evidence" value="ECO:0007669"/>
    <property type="project" value="TreeGrafter"/>
</dbReference>
<dbReference type="Gene3D" id="3.20.20.140">
    <property type="entry name" value="Metal-dependent hydrolases"/>
    <property type="match status" value="1"/>
</dbReference>
<protein>
    <submittedName>
        <fullName evidence="3">Amidohydrolase</fullName>
    </submittedName>
</protein>
<evidence type="ECO:0000259" key="2">
    <source>
        <dbReference type="Pfam" id="PF04909"/>
    </source>
</evidence>
<dbReference type="GO" id="GO:0016831">
    <property type="term" value="F:carboxy-lyase activity"/>
    <property type="evidence" value="ECO:0007669"/>
    <property type="project" value="InterPro"/>
</dbReference>
<evidence type="ECO:0000313" key="4">
    <source>
        <dbReference type="Proteomes" id="UP000712673"/>
    </source>
</evidence>
<feature type="domain" description="Amidohydrolase-related" evidence="2">
    <location>
        <begin position="29"/>
        <end position="355"/>
    </location>
</feature>
<dbReference type="EMBL" id="VGLS01000183">
    <property type="protein sequence ID" value="MBM3223695.1"/>
    <property type="molecule type" value="Genomic_DNA"/>
</dbReference>
<sequence>MCMHADVRYPLPRMNLTSPHRVKESCVRIDMHAHYVPPRILDVLERDAAPYGVQVHHAEGGGRCLHFGYGVTLRPFHPQLLDLDDRWRFMDAQGVDRQILSVWTDLCGYGLEAAPAARWHRLLNEALSEVTQQYPQRLAALASVPLQDPARAAAELAYSVRQCGAVGGVIGTNIEGHNLDAPALDEFWSAAVELQVPVFLHPVEPRLPARVQQYYLHALTYYLYDTTATIGAMLFSGVLDRFPDLKLILSHGGGFFPYHAGRFDIIYTNLPQTRAHLAQPPSAYLRRLYYDTIVHHPTALQFLCTMVGSDRLLLGTDYPFPVADPDPVQLYTQAGFSAADSAAMAGGNAQALFRL</sequence>
<dbReference type="PANTHER" id="PTHR21240:SF28">
    <property type="entry name" value="ISO-OROTATE DECARBOXYLASE (EUROFUNG)"/>
    <property type="match status" value="1"/>
</dbReference>
<gene>
    <name evidence="3" type="ORF">FJZ47_07845</name>
</gene>
<reference evidence="3" key="1">
    <citation type="submission" date="2019-03" db="EMBL/GenBank/DDBJ databases">
        <title>Lake Tanganyika Metagenome-Assembled Genomes (MAGs).</title>
        <authorList>
            <person name="Tran P."/>
        </authorList>
    </citation>
    <scope>NUCLEOTIDE SEQUENCE</scope>
    <source>
        <strain evidence="3">K_DeepCast_65m_m2_066</strain>
    </source>
</reference>
<keyword evidence="1" id="KW-0456">Lyase</keyword>
<dbReference type="InterPro" id="IPR032466">
    <property type="entry name" value="Metal_Hydrolase"/>
</dbReference>
<evidence type="ECO:0000313" key="3">
    <source>
        <dbReference type="EMBL" id="MBM3223695.1"/>
    </source>
</evidence>
<evidence type="ECO:0000256" key="1">
    <source>
        <dbReference type="ARBA" id="ARBA00023239"/>
    </source>
</evidence>
<dbReference type="InterPro" id="IPR032465">
    <property type="entry name" value="ACMSD"/>
</dbReference>
<dbReference type="PANTHER" id="PTHR21240">
    <property type="entry name" value="2-AMINO-3-CARBOXYLMUCONATE-6-SEMIALDEHYDE DECARBOXYLASE"/>
    <property type="match status" value="1"/>
</dbReference>
<organism evidence="3 4">
    <name type="scientific">Tectimicrobiota bacterium</name>
    <dbReference type="NCBI Taxonomy" id="2528274"/>
    <lineage>
        <taxon>Bacteria</taxon>
        <taxon>Pseudomonadati</taxon>
        <taxon>Nitrospinota/Tectimicrobiota group</taxon>
        <taxon>Candidatus Tectimicrobiota</taxon>
    </lineage>
</organism>
<dbReference type="AlphaFoldDB" id="A0A938B3F5"/>
<comment type="caution">
    <text evidence="3">The sequence shown here is derived from an EMBL/GenBank/DDBJ whole genome shotgun (WGS) entry which is preliminary data.</text>
</comment>
<dbReference type="GO" id="GO:0016787">
    <property type="term" value="F:hydrolase activity"/>
    <property type="evidence" value="ECO:0007669"/>
    <property type="project" value="InterPro"/>
</dbReference>
<dbReference type="Pfam" id="PF04909">
    <property type="entry name" value="Amidohydro_2"/>
    <property type="match status" value="1"/>
</dbReference>
<dbReference type="InterPro" id="IPR006680">
    <property type="entry name" value="Amidohydro-rel"/>
</dbReference>
<name>A0A938B3F5_UNCTE</name>
<dbReference type="SUPFAM" id="SSF51556">
    <property type="entry name" value="Metallo-dependent hydrolases"/>
    <property type="match status" value="1"/>
</dbReference>